<dbReference type="PANTHER" id="PTHR30065">
    <property type="entry name" value="FLAGELLAR BIOSYNTHETIC PROTEIN FLIR"/>
    <property type="match status" value="1"/>
</dbReference>
<evidence type="ECO:0000256" key="7">
    <source>
        <dbReference type="ARBA" id="ARBA00023136"/>
    </source>
</evidence>
<dbReference type="GO" id="GO:0009425">
    <property type="term" value="C:bacterial-type flagellum basal body"/>
    <property type="evidence" value="ECO:0007669"/>
    <property type="project" value="UniProtKB-SubCell"/>
</dbReference>
<evidence type="ECO:0000256" key="1">
    <source>
        <dbReference type="ARBA" id="ARBA00002578"/>
    </source>
</evidence>
<name>Q2L199_BORA1</name>
<sequence length="264" mass="28015">VFSFTIEQLNGWMGQFLWPFIRILALVGSAPLFSESTIPVKVKIGLAFMLAAAIAPGLPPMPSVSPSSYEGLLLLAQQVLIGVALGFTMRVVFSAVQTAGEYIGLQMGLSFASFFDPGTGANTAVLSRFMNILAMLIFLALDGHLLMLAALVRSFDILPLTPAVLDRNGLGVLVQWGGTVFISGLLLALPLVCALLTINLAMGILNRAAPQLTVFAVGFPIMLTIGLLVLSVVLPHSGPFLEQLFERGLQTMSDVAQGFAGQRP</sequence>
<evidence type="ECO:0000256" key="9">
    <source>
        <dbReference type="NCBIfam" id="TIGR01400"/>
    </source>
</evidence>
<dbReference type="PANTHER" id="PTHR30065:SF8">
    <property type="entry name" value="FLAGELLAR BIOSYNTHETIC PROTEIN FLIR"/>
    <property type="match status" value="1"/>
</dbReference>
<keyword evidence="12" id="KW-1185">Reference proteome</keyword>
<feature type="transmembrane region" description="Helical" evidence="10">
    <location>
        <begin position="132"/>
        <end position="152"/>
    </location>
</feature>
<dbReference type="EMBL" id="AM167904">
    <property type="protein sequence ID" value="CAJ49312.1"/>
    <property type="molecule type" value="Genomic_DNA"/>
</dbReference>
<dbReference type="GO" id="GO:0044780">
    <property type="term" value="P:bacterial-type flagellum assembly"/>
    <property type="evidence" value="ECO:0007669"/>
    <property type="project" value="UniProtKB-UniRule"/>
</dbReference>
<keyword evidence="8 10" id="KW-0975">Bacterial flagellum</keyword>
<dbReference type="AlphaFoldDB" id="Q2L199"/>
<feature type="transmembrane region" description="Helical" evidence="10">
    <location>
        <begin position="212"/>
        <end position="234"/>
    </location>
</feature>
<dbReference type="STRING" id="360910.BAV1704"/>
<dbReference type="InterPro" id="IPR002010">
    <property type="entry name" value="T3SS_IM_R"/>
</dbReference>
<comment type="subcellular location">
    <subcellularLocation>
        <location evidence="10">Cell membrane</location>
        <topology evidence="10">Multi-pass membrane protein</topology>
    </subcellularLocation>
    <subcellularLocation>
        <location evidence="10">Bacterial flagellum basal body</location>
    </subcellularLocation>
</comment>
<keyword evidence="7 10" id="KW-0472">Membrane</keyword>
<feature type="transmembrane region" description="Helical" evidence="10">
    <location>
        <begin position="71"/>
        <end position="93"/>
    </location>
</feature>
<evidence type="ECO:0000313" key="11">
    <source>
        <dbReference type="EMBL" id="CAJ49312.1"/>
    </source>
</evidence>
<keyword evidence="11" id="KW-0282">Flagellum</keyword>
<keyword evidence="6 10" id="KW-1133">Transmembrane helix</keyword>
<gene>
    <name evidence="11" type="primary">fliR</name>
    <name evidence="11" type="synonym">flaP</name>
    <name evidence="11" type="ordered locus">BAV1704</name>
</gene>
<evidence type="ECO:0000256" key="3">
    <source>
        <dbReference type="ARBA" id="ARBA00021717"/>
    </source>
</evidence>
<dbReference type="KEGG" id="bav:BAV1704"/>
<dbReference type="eggNOG" id="COG1684">
    <property type="taxonomic scope" value="Bacteria"/>
</dbReference>
<evidence type="ECO:0000256" key="8">
    <source>
        <dbReference type="ARBA" id="ARBA00023143"/>
    </source>
</evidence>
<dbReference type="NCBIfam" id="TIGR01400">
    <property type="entry name" value="fliR"/>
    <property type="match status" value="1"/>
</dbReference>
<evidence type="ECO:0000256" key="6">
    <source>
        <dbReference type="ARBA" id="ARBA00022989"/>
    </source>
</evidence>
<feature type="non-terminal residue" evidence="11">
    <location>
        <position position="1"/>
    </location>
</feature>
<dbReference type="InterPro" id="IPR006303">
    <property type="entry name" value="FliR"/>
</dbReference>
<feature type="transmembrane region" description="Helical" evidence="10">
    <location>
        <begin position="12"/>
        <end position="33"/>
    </location>
</feature>
<evidence type="ECO:0000256" key="2">
    <source>
        <dbReference type="ARBA" id="ARBA00009772"/>
    </source>
</evidence>
<feature type="transmembrane region" description="Helical" evidence="10">
    <location>
        <begin position="40"/>
        <end position="59"/>
    </location>
</feature>
<comment type="similarity">
    <text evidence="2 10">Belongs to the FliR/MopE/SpaR family.</text>
</comment>
<reference evidence="11 12" key="1">
    <citation type="journal article" date="2006" name="J. Bacteriol.">
        <title>Comparison of the genome sequence of the poultry pathogen Bordetella avium with those of B. bronchiseptica, B. pertussis, and B. parapertussis reveals extensive diversity in surface structures associated with host interaction.</title>
        <authorList>
            <person name="Sebaihia M."/>
            <person name="Preston A."/>
            <person name="Maskell D.J."/>
            <person name="Kuzmiak H."/>
            <person name="Connell T.D."/>
            <person name="King N.D."/>
            <person name="Orndorff P.E."/>
            <person name="Miyamoto D.M."/>
            <person name="Thomson N.R."/>
            <person name="Harris D."/>
            <person name="Goble A."/>
            <person name="Lord A."/>
            <person name="Murphy L."/>
            <person name="Quail M.A."/>
            <person name="Rutter S."/>
            <person name="Squares R."/>
            <person name="Squares S."/>
            <person name="Woodward J."/>
            <person name="Parkhill J."/>
            <person name="Temple L.M."/>
        </authorList>
    </citation>
    <scope>NUCLEOTIDE SEQUENCE [LARGE SCALE GENOMIC DNA]</scope>
    <source>
        <strain evidence="11 12">197N</strain>
    </source>
</reference>
<feature type="transmembrane region" description="Helical" evidence="10">
    <location>
        <begin position="172"/>
        <end position="200"/>
    </location>
</feature>
<keyword evidence="4 10" id="KW-1003">Cell membrane</keyword>
<evidence type="ECO:0000256" key="4">
    <source>
        <dbReference type="ARBA" id="ARBA00022475"/>
    </source>
</evidence>
<dbReference type="HOGENOM" id="CLU_063626_4_0_4"/>
<proteinExistence type="inferred from homology"/>
<dbReference type="GO" id="GO:0006605">
    <property type="term" value="P:protein targeting"/>
    <property type="evidence" value="ECO:0007669"/>
    <property type="project" value="UniProtKB-UniRule"/>
</dbReference>
<accession>Q2L199</accession>
<dbReference type="Proteomes" id="UP000001977">
    <property type="component" value="Chromosome"/>
</dbReference>
<evidence type="ECO:0000313" key="12">
    <source>
        <dbReference type="Proteomes" id="UP000001977"/>
    </source>
</evidence>
<keyword evidence="11" id="KW-0969">Cilium</keyword>
<protein>
    <recommendedName>
        <fullName evidence="3 9">Flagellar biosynthetic protein FliR</fullName>
    </recommendedName>
</protein>
<evidence type="ECO:0000256" key="5">
    <source>
        <dbReference type="ARBA" id="ARBA00022692"/>
    </source>
</evidence>
<comment type="function">
    <text evidence="1 10">Role in flagellar biosynthesis.</text>
</comment>
<dbReference type="GO" id="GO:0005886">
    <property type="term" value="C:plasma membrane"/>
    <property type="evidence" value="ECO:0007669"/>
    <property type="project" value="UniProtKB-SubCell"/>
</dbReference>
<organism evidence="11 12">
    <name type="scientific">Bordetella avium (strain 197N)</name>
    <dbReference type="NCBI Taxonomy" id="360910"/>
    <lineage>
        <taxon>Bacteria</taxon>
        <taxon>Pseudomonadati</taxon>
        <taxon>Pseudomonadota</taxon>
        <taxon>Betaproteobacteria</taxon>
        <taxon>Burkholderiales</taxon>
        <taxon>Alcaligenaceae</taxon>
        <taxon>Bordetella</taxon>
    </lineage>
</organism>
<keyword evidence="5 10" id="KW-0812">Transmembrane</keyword>
<dbReference type="Pfam" id="PF01311">
    <property type="entry name" value="Bac_export_1"/>
    <property type="match status" value="1"/>
</dbReference>
<keyword evidence="11" id="KW-0966">Cell projection</keyword>
<dbReference type="PRINTS" id="PR00953">
    <property type="entry name" value="TYPE3IMRPROT"/>
</dbReference>
<evidence type="ECO:0000256" key="10">
    <source>
        <dbReference type="RuleBase" id="RU362071"/>
    </source>
</evidence>